<accession>A0AAD4YKF4</accession>
<name>A0AAD4YKF4_PRUDU</name>
<feature type="domain" description="Ribosomal eL28/Mak16" evidence="3">
    <location>
        <begin position="6"/>
        <end position="61"/>
    </location>
</feature>
<evidence type="ECO:0000313" key="5">
    <source>
        <dbReference type="Proteomes" id="UP001054821"/>
    </source>
</evidence>
<evidence type="ECO:0000256" key="2">
    <source>
        <dbReference type="ARBA" id="ARBA00023242"/>
    </source>
</evidence>
<dbReference type="InterPro" id="IPR029004">
    <property type="entry name" value="Ribosomal_eL28/Mak16"/>
</dbReference>
<dbReference type="Gene3D" id="3.30.390.110">
    <property type="match status" value="1"/>
</dbReference>
<comment type="subcellular location">
    <subcellularLocation>
        <location evidence="1">Nucleus</location>
    </subcellularLocation>
</comment>
<keyword evidence="5" id="KW-1185">Reference proteome</keyword>
<comment type="caution">
    <text evidence="4">The sequence shown here is derived from an EMBL/GenBank/DDBJ whole genome shotgun (WGS) entry which is preliminary data.</text>
</comment>
<dbReference type="EMBL" id="JAJFAZ020000008">
    <property type="protein sequence ID" value="KAI5311753.1"/>
    <property type="molecule type" value="Genomic_DNA"/>
</dbReference>
<proteinExistence type="predicted"/>
<gene>
    <name evidence="4" type="ORF">L3X38_040926</name>
</gene>
<dbReference type="PANTHER" id="PTHR23405:SF4">
    <property type="entry name" value="PROTEIN MAK16 HOMOLOG"/>
    <property type="match status" value="1"/>
</dbReference>
<dbReference type="GO" id="GO:0030687">
    <property type="term" value="C:preribosome, large subunit precursor"/>
    <property type="evidence" value="ECO:0007669"/>
    <property type="project" value="TreeGrafter"/>
</dbReference>
<reference evidence="4 5" key="1">
    <citation type="journal article" date="2022" name="G3 (Bethesda)">
        <title>Whole-genome sequence and methylome profiling of the almond [Prunus dulcis (Mill.) D.A. Webb] cultivar 'Nonpareil'.</title>
        <authorList>
            <person name="D'Amico-Willman K.M."/>
            <person name="Ouma W.Z."/>
            <person name="Meulia T."/>
            <person name="Sideli G.M."/>
            <person name="Gradziel T.M."/>
            <person name="Fresnedo-Ramirez J."/>
        </authorList>
    </citation>
    <scope>NUCLEOTIDE SEQUENCE [LARGE SCALE GENOMIC DNA]</scope>
    <source>
        <strain evidence="4">Clone GOH B32 T37-40</strain>
    </source>
</reference>
<dbReference type="Proteomes" id="UP001054821">
    <property type="component" value="Chromosome 8"/>
</dbReference>
<dbReference type="GO" id="GO:0000460">
    <property type="term" value="P:maturation of 5.8S rRNA"/>
    <property type="evidence" value="ECO:0007669"/>
    <property type="project" value="TreeGrafter"/>
</dbReference>
<sequence length="105" mass="11980">MQNDEVIWQVIRHKHCSFMSKIETGIFCRNPYNVTGICNRSSCPLANSRYATIRDHDGTCFSFCFVNGSLYSAMKMSKNDWMLRSFPALTRSISISKIVGSDNKL</sequence>
<dbReference type="Pfam" id="PF01778">
    <property type="entry name" value="Ribosomal_L28e"/>
    <property type="match status" value="1"/>
</dbReference>
<evidence type="ECO:0000256" key="1">
    <source>
        <dbReference type="ARBA" id="ARBA00004123"/>
    </source>
</evidence>
<protein>
    <recommendedName>
        <fullName evidence="3">Ribosomal eL28/Mak16 domain-containing protein</fullName>
    </recommendedName>
</protein>
<dbReference type="PANTHER" id="PTHR23405">
    <property type="entry name" value="MAINTENANCE OF KILLER 16 MAK16 PROTEIN-RELATED"/>
    <property type="match status" value="1"/>
</dbReference>
<dbReference type="GO" id="GO:0005730">
    <property type="term" value="C:nucleolus"/>
    <property type="evidence" value="ECO:0007669"/>
    <property type="project" value="TreeGrafter"/>
</dbReference>
<dbReference type="GO" id="GO:0000470">
    <property type="term" value="P:maturation of LSU-rRNA"/>
    <property type="evidence" value="ECO:0007669"/>
    <property type="project" value="TreeGrafter"/>
</dbReference>
<evidence type="ECO:0000313" key="4">
    <source>
        <dbReference type="EMBL" id="KAI5311753.1"/>
    </source>
</evidence>
<dbReference type="AlphaFoldDB" id="A0AAD4YKF4"/>
<keyword evidence="2" id="KW-0539">Nucleus</keyword>
<evidence type="ECO:0000259" key="3">
    <source>
        <dbReference type="Pfam" id="PF01778"/>
    </source>
</evidence>
<organism evidence="4 5">
    <name type="scientific">Prunus dulcis</name>
    <name type="common">Almond</name>
    <name type="synonym">Amygdalus dulcis</name>
    <dbReference type="NCBI Taxonomy" id="3755"/>
    <lineage>
        <taxon>Eukaryota</taxon>
        <taxon>Viridiplantae</taxon>
        <taxon>Streptophyta</taxon>
        <taxon>Embryophyta</taxon>
        <taxon>Tracheophyta</taxon>
        <taxon>Spermatophyta</taxon>
        <taxon>Magnoliopsida</taxon>
        <taxon>eudicotyledons</taxon>
        <taxon>Gunneridae</taxon>
        <taxon>Pentapetalae</taxon>
        <taxon>rosids</taxon>
        <taxon>fabids</taxon>
        <taxon>Rosales</taxon>
        <taxon>Rosaceae</taxon>
        <taxon>Amygdaloideae</taxon>
        <taxon>Amygdaleae</taxon>
        <taxon>Prunus</taxon>
    </lineage>
</organism>